<dbReference type="EMBL" id="CAJPDS010000080">
    <property type="protein sequence ID" value="CAF9935165.1"/>
    <property type="molecule type" value="Genomic_DNA"/>
</dbReference>
<keyword evidence="8" id="KW-1185">Reference proteome</keyword>
<evidence type="ECO:0000256" key="3">
    <source>
        <dbReference type="ARBA" id="ARBA00023054"/>
    </source>
</evidence>
<comment type="caution">
    <text evidence="7">The sequence shown here is derived from an EMBL/GenBank/DDBJ whole genome shotgun (WGS) entry which is preliminary data.</text>
</comment>
<dbReference type="GO" id="GO:0005737">
    <property type="term" value="C:cytoplasm"/>
    <property type="evidence" value="ECO:0007669"/>
    <property type="project" value="UniProtKB-SubCell"/>
</dbReference>
<dbReference type="Pfam" id="PF19047">
    <property type="entry name" value="HOOK_N"/>
    <property type="match status" value="1"/>
</dbReference>
<dbReference type="PANTHER" id="PTHR18947">
    <property type="entry name" value="HOOK PROTEINS"/>
    <property type="match status" value="1"/>
</dbReference>
<comment type="subcellular location">
    <subcellularLocation>
        <location evidence="1">Cytoplasm</location>
    </subcellularLocation>
</comment>
<dbReference type="AlphaFoldDB" id="A0A8H3IYX5"/>
<dbReference type="InterPro" id="IPR036872">
    <property type="entry name" value="CH_dom_sf"/>
</dbReference>
<feature type="region of interest" description="Disordered" evidence="5">
    <location>
        <begin position="159"/>
        <end position="179"/>
    </location>
</feature>
<sequence>MDAKVEQALLEWVNSFPIKEIATDLRSLSSGDRIWEVLSDIDQAYFSGELPESVEHSRKTWWSRWENLKHVHENVVRFLKDLDDEGIPKSLPNPDLKAIAMDSDASNSIKAGSPDFVLIAAIHAPGAQEVVGKMLQLSVSTQGLLMELIKEMGEAPHDDINGLHHDHGEPSPTAPGLDPELQFEARYGKVIAENENLQRENSELQHQLRTLEDRFDRLQDSKAALKERLSKTEDRIKKTGSMEDAEKSSRLLEVKIQQQAQVIISLEDDLAESVSSKEAMKKTVEKLRESSNKAQKLQDQLDVVKAERDGFAKKANAAEKYKQKIQAGQDLQKENKELREELSEVRDLYQGAERARQQVPGLQMAVEDYKRVLEKVEQEHYELQQMKKQLEFDNKALAKRWDEANDRQTRDQESIADLSEKLRTLGGSPPVTPTAREHGGLENEFTGLGEKEQRLRTRLSEQGKENQRLRSVEGELQADLRRLQQTLADVRESHGDRERQHLGTYEKMLTLQSSLAAVQQGQNVHDTESYLSLLNKLDEEQQLRVKLESQTESLKEELETSRQDLSLVDMDKRTILTELKQRQNAELTSLQDKHKVLTKKLLDVELDLAGHRKLLRNDLDTRISPVNRGSNNEILQSINSIKDAIATRPGLSVADFERDVALLGEKILQSNAMLAKSEEVFRNSNKVIQAPLVKDTQSLSSSSQQQITNPKRQSFASKFSKRIKKQNAEIHEARASLLLQADQKAPLLPQDPRPQGKTRSELKDEEERSRAVSFGSTHLPKLVSDQSVNVKSASQAQYIANLERENRLMASAYHTLAGRLQMTNVVLQRHNETPNSWLNKQRRMVDQQIPLPGR</sequence>
<feature type="coiled-coil region" evidence="4">
    <location>
        <begin position="277"/>
        <end position="393"/>
    </location>
</feature>
<feature type="compositionally biased region" description="Basic and acidic residues" evidence="5">
    <location>
        <begin position="758"/>
        <end position="770"/>
    </location>
</feature>
<dbReference type="Proteomes" id="UP000664521">
    <property type="component" value="Unassembled WGS sequence"/>
</dbReference>
<evidence type="ECO:0000313" key="8">
    <source>
        <dbReference type="Proteomes" id="UP000664521"/>
    </source>
</evidence>
<feature type="coiled-coil region" evidence="4">
    <location>
        <begin position="466"/>
        <end position="493"/>
    </location>
</feature>
<dbReference type="GO" id="GO:0005815">
    <property type="term" value="C:microtubule organizing center"/>
    <property type="evidence" value="ECO:0007669"/>
    <property type="project" value="TreeGrafter"/>
</dbReference>
<feature type="compositionally biased region" description="Basic and acidic residues" evidence="5">
    <location>
        <begin position="159"/>
        <end position="169"/>
    </location>
</feature>
<dbReference type="InterPro" id="IPR043936">
    <property type="entry name" value="HOOK_N"/>
</dbReference>
<feature type="domain" description="HOOK N-terminal" evidence="6">
    <location>
        <begin position="7"/>
        <end position="151"/>
    </location>
</feature>
<feature type="region of interest" description="Disordered" evidence="5">
    <location>
        <begin position="741"/>
        <end position="778"/>
    </location>
</feature>
<feature type="coiled-coil region" evidence="4">
    <location>
        <begin position="530"/>
        <end position="600"/>
    </location>
</feature>
<keyword evidence="3 4" id="KW-0175">Coiled coil</keyword>
<dbReference type="PANTHER" id="PTHR18947:SF28">
    <property type="entry name" value="GIRDIN, ISOFORM A"/>
    <property type="match status" value="1"/>
</dbReference>
<evidence type="ECO:0000259" key="6">
    <source>
        <dbReference type="Pfam" id="PF19047"/>
    </source>
</evidence>
<evidence type="ECO:0000256" key="1">
    <source>
        <dbReference type="ARBA" id="ARBA00004496"/>
    </source>
</evidence>
<gene>
    <name evidence="7" type="ORF">HETSPECPRED_009681</name>
</gene>
<evidence type="ECO:0000256" key="5">
    <source>
        <dbReference type="SAM" id="MobiDB-lite"/>
    </source>
</evidence>
<organism evidence="7 8">
    <name type="scientific">Heterodermia speciosa</name>
    <dbReference type="NCBI Taxonomy" id="116794"/>
    <lineage>
        <taxon>Eukaryota</taxon>
        <taxon>Fungi</taxon>
        <taxon>Dikarya</taxon>
        <taxon>Ascomycota</taxon>
        <taxon>Pezizomycotina</taxon>
        <taxon>Lecanoromycetes</taxon>
        <taxon>OSLEUM clade</taxon>
        <taxon>Lecanoromycetidae</taxon>
        <taxon>Caliciales</taxon>
        <taxon>Physciaceae</taxon>
        <taxon>Heterodermia</taxon>
    </lineage>
</organism>
<feature type="coiled-coil region" evidence="4">
    <location>
        <begin position="187"/>
        <end position="235"/>
    </location>
</feature>
<dbReference type="GO" id="GO:0030705">
    <property type="term" value="P:cytoskeleton-dependent intracellular transport"/>
    <property type="evidence" value="ECO:0007669"/>
    <property type="project" value="InterPro"/>
</dbReference>
<dbReference type="Gene3D" id="1.10.418.10">
    <property type="entry name" value="Calponin-like domain"/>
    <property type="match status" value="1"/>
</dbReference>
<feature type="region of interest" description="Disordered" evidence="5">
    <location>
        <begin position="423"/>
        <end position="442"/>
    </location>
</feature>
<keyword evidence="2" id="KW-0963">Cytoplasm</keyword>
<protein>
    <recommendedName>
        <fullName evidence="6">HOOK N-terminal domain-containing protein</fullName>
    </recommendedName>
</protein>
<accession>A0A8H3IYX5</accession>
<dbReference type="OrthoDB" id="2129491at2759"/>
<evidence type="ECO:0000256" key="2">
    <source>
        <dbReference type="ARBA" id="ARBA00022490"/>
    </source>
</evidence>
<evidence type="ECO:0000313" key="7">
    <source>
        <dbReference type="EMBL" id="CAF9935165.1"/>
    </source>
</evidence>
<reference evidence="7" key="1">
    <citation type="submission" date="2021-03" db="EMBL/GenBank/DDBJ databases">
        <authorList>
            <person name="Tagirdzhanova G."/>
        </authorList>
    </citation>
    <scope>NUCLEOTIDE SEQUENCE</scope>
</reference>
<proteinExistence type="predicted"/>
<dbReference type="CDD" id="cd22211">
    <property type="entry name" value="HkD_SF"/>
    <property type="match status" value="1"/>
</dbReference>
<dbReference type="SUPFAM" id="SSF116907">
    <property type="entry name" value="Hook domain"/>
    <property type="match status" value="1"/>
</dbReference>
<dbReference type="GO" id="GO:0031122">
    <property type="term" value="P:cytoplasmic microtubule organization"/>
    <property type="evidence" value="ECO:0007669"/>
    <property type="project" value="TreeGrafter"/>
</dbReference>
<dbReference type="GO" id="GO:0051959">
    <property type="term" value="F:dynein light intermediate chain binding"/>
    <property type="evidence" value="ECO:0007669"/>
    <property type="project" value="TreeGrafter"/>
</dbReference>
<name>A0A8H3IYX5_9LECA</name>
<evidence type="ECO:0000256" key="4">
    <source>
        <dbReference type="SAM" id="Coils"/>
    </source>
</evidence>
<dbReference type="GO" id="GO:0008017">
    <property type="term" value="F:microtubule binding"/>
    <property type="evidence" value="ECO:0007669"/>
    <property type="project" value="TreeGrafter"/>
</dbReference>